<evidence type="ECO:0000313" key="1">
    <source>
        <dbReference type="EMBL" id="VIP02243.1"/>
    </source>
</evidence>
<dbReference type="CDD" id="cd09766">
    <property type="entry name" value="Csx15_I-U"/>
    <property type="match status" value="1"/>
</dbReference>
<keyword evidence="2" id="KW-1185">Reference proteome</keyword>
<name>A0A6C2YM90_9BACT</name>
<evidence type="ECO:0000313" key="2">
    <source>
        <dbReference type="Proteomes" id="UP000464378"/>
    </source>
</evidence>
<dbReference type="EMBL" id="LR593887">
    <property type="protein sequence ID" value="VTS00816.1"/>
    <property type="molecule type" value="Genomic_DNA"/>
</dbReference>
<dbReference type="Proteomes" id="UP000464378">
    <property type="component" value="Chromosome"/>
</dbReference>
<dbReference type="AlphaFoldDB" id="A0A6C2YM90"/>
<dbReference type="NCBIfam" id="NF040560">
    <property type="entry name" value="CAS_Csx15"/>
    <property type="match status" value="1"/>
</dbReference>
<protein>
    <submittedName>
        <fullName evidence="1">Uncharacterized protein</fullName>
    </submittedName>
</protein>
<dbReference type="InParanoid" id="A0A6C2YM90"/>
<accession>A0A6C2YM90</accession>
<organism evidence="1">
    <name type="scientific">Tuwongella immobilis</name>
    <dbReference type="NCBI Taxonomy" id="692036"/>
    <lineage>
        <taxon>Bacteria</taxon>
        <taxon>Pseudomonadati</taxon>
        <taxon>Planctomycetota</taxon>
        <taxon>Planctomycetia</taxon>
        <taxon>Gemmatales</taxon>
        <taxon>Gemmataceae</taxon>
        <taxon>Tuwongella</taxon>
    </lineage>
</organism>
<gene>
    <name evidence="1" type="ORF">GMBLW1_17170</name>
</gene>
<proteinExistence type="predicted"/>
<reference evidence="1" key="1">
    <citation type="submission" date="2019-04" db="EMBL/GenBank/DDBJ databases">
        <authorList>
            <consortium name="Science for Life Laboratories"/>
        </authorList>
    </citation>
    <scope>NUCLEOTIDE SEQUENCE</scope>
    <source>
        <strain evidence="1">MBLW1</strain>
    </source>
</reference>
<sequence>MQILNFGHPLTDGQVAAVQELAGQTVEGVISIATQFDHAQPFAGQAQQLLQSEKLREFPWQTGKFIVNPPSLAIIAATLLAELQGLCGYLPTVIRLRPVAGAVPLEFEVAELISLQQLRDAARTRRSS</sequence>
<dbReference type="EMBL" id="LR586016">
    <property type="protein sequence ID" value="VIP02243.1"/>
    <property type="molecule type" value="Genomic_DNA"/>
</dbReference>
<dbReference type="KEGG" id="tim:GMBLW1_17170"/>
<dbReference type="RefSeq" id="WP_162657437.1">
    <property type="nucleotide sequence ID" value="NZ_LR593887.1"/>
</dbReference>